<feature type="non-terminal residue" evidence="2">
    <location>
        <position position="1"/>
    </location>
</feature>
<keyword evidence="1" id="KW-0812">Transmembrane</keyword>
<dbReference type="Proteomes" id="UP000007802">
    <property type="component" value="Unassembled WGS sequence"/>
</dbReference>
<keyword evidence="1" id="KW-0472">Membrane</keyword>
<reference evidence="2" key="1">
    <citation type="submission" date="2010-03" db="EMBL/GenBank/DDBJ databases">
        <title>Annotation of Blastomyces dermatitidis strain ATCC 18188.</title>
        <authorList>
            <consortium name="The Broad Institute Genome Sequencing Platform"/>
            <consortium name="Broad Institute Genome Sequencing Center for Infectious Disease."/>
            <person name="Cuomo C."/>
            <person name="Klein B."/>
            <person name="Sullivan T."/>
            <person name="Heitman J."/>
            <person name="Young S."/>
            <person name="Zeng Q."/>
            <person name="Gargeya S."/>
            <person name="Alvarado L."/>
            <person name="Berlin A.M."/>
            <person name="Chapman S.B."/>
            <person name="Chen Z."/>
            <person name="Freedman E."/>
            <person name="Gellesch M."/>
            <person name="Goldberg J."/>
            <person name="Griggs A."/>
            <person name="Gujja S."/>
            <person name="Heilman E."/>
            <person name="Heiman D."/>
            <person name="Howarth C."/>
            <person name="Mehta T."/>
            <person name="Neiman D."/>
            <person name="Pearson M."/>
            <person name="Roberts A."/>
            <person name="Saif S."/>
            <person name="Shea T."/>
            <person name="Shenoy N."/>
            <person name="Sisk P."/>
            <person name="Stolte C."/>
            <person name="Sykes S."/>
            <person name="White J."/>
            <person name="Yandava C."/>
            <person name="Haas B."/>
            <person name="Nusbaum C."/>
            <person name="Birren B."/>
        </authorList>
    </citation>
    <scope>NUCLEOTIDE SEQUENCE</scope>
    <source>
        <strain evidence="2">ATCC 18188</strain>
    </source>
</reference>
<dbReference type="AlphaFoldDB" id="A0A0J9EQW3"/>
<protein>
    <submittedName>
        <fullName evidence="2">Uncharacterized protein</fullName>
    </submittedName>
</protein>
<evidence type="ECO:0000313" key="2">
    <source>
        <dbReference type="EMBL" id="KMW68426.1"/>
    </source>
</evidence>
<feature type="transmembrane region" description="Helical" evidence="1">
    <location>
        <begin position="87"/>
        <end position="106"/>
    </location>
</feature>
<name>A0A0J9EQW3_AJEDA</name>
<feature type="transmembrane region" description="Helical" evidence="1">
    <location>
        <begin position="51"/>
        <end position="75"/>
    </location>
</feature>
<gene>
    <name evidence="2" type="ORF">BDDG_12817</name>
</gene>
<keyword evidence="1" id="KW-1133">Transmembrane helix</keyword>
<evidence type="ECO:0000256" key="1">
    <source>
        <dbReference type="SAM" id="Phobius"/>
    </source>
</evidence>
<proteinExistence type="predicted"/>
<dbReference type="EMBL" id="GG749475">
    <property type="protein sequence ID" value="KMW68426.1"/>
    <property type="molecule type" value="Genomic_DNA"/>
</dbReference>
<feature type="non-terminal residue" evidence="2">
    <location>
        <position position="109"/>
    </location>
</feature>
<sequence length="109" mass="11783">NVIIKKLPMLCIIRSSVSLSTLSVSFSTALSQSSTSISVSDSPASTTSVSAILTSASTTSTLSVSVTSIFIISSLSFKKILHRLDELYFSIYTLLLFLSISRIIYYTKT</sequence>
<accession>A0A0J9EQW3</accession>
<organism evidence="2">
    <name type="scientific">Ajellomyces dermatitidis (strain ATCC 18188 / CBS 674.68)</name>
    <name type="common">Blastomyces dermatitidis</name>
    <dbReference type="NCBI Taxonomy" id="653446"/>
    <lineage>
        <taxon>Eukaryota</taxon>
        <taxon>Fungi</taxon>
        <taxon>Dikarya</taxon>
        <taxon>Ascomycota</taxon>
        <taxon>Pezizomycotina</taxon>
        <taxon>Eurotiomycetes</taxon>
        <taxon>Eurotiomycetidae</taxon>
        <taxon>Onygenales</taxon>
        <taxon>Ajellomycetaceae</taxon>
        <taxon>Blastomyces</taxon>
    </lineage>
</organism>